<dbReference type="InterPro" id="IPR036351">
    <property type="entry name" value="Ribosomal_eL32_sf"/>
</dbReference>
<dbReference type="InterPro" id="IPR001515">
    <property type="entry name" value="Ribosomal_eL32"/>
</dbReference>
<dbReference type="GO" id="GO:0003735">
    <property type="term" value="F:structural constituent of ribosome"/>
    <property type="evidence" value="ECO:0007669"/>
    <property type="project" value="InterPro"/>
</dbReference>
<dbReference type="InterPro" id="IPR018263">
    <property type="entry name" value="Ribosomal_eL32_CS"/>
</dbReference>
<dbReference type="EMBL" id="DUJU01000048">
    <property type="protein sequence ID" value="HIH93246.1"/>
    <property type="molecule type" value="Genomic_DNA"/>
</dbReference>
<evidence type="ECO:0000313" key="7">
    <source>
        <dbReference type="EMBL" id="HIH93246.1"/>
    </source>
</evidence>
<dbReference type="CDD" id="cd00513">
    <property type="entry name" value="Ribosomal_L32_L32e"/>
    <property type="match status" value="1"/>
</dbReference>
<evidence type="ECO:0000256" key="1">
    <source>
        <dbReference type="ARBA" id="ARBA00008431"/>
    </source>
</evidence>
<dbReference type="GeneID" id="1472979"/>
<dbReference type="Pfam" id="PF01655">
    <property type="entry name" value="Ribosomal_L32e"/>
    <property type="match status" value="1"/>
</dbReference>
<evidence type="ECO:0000256" key="6">
    <source>
        <dbReference type="SAM" id="MobiDB-lite"/>
    </source>
</evidence>
<dbReference type="GO" id="GO:0022625">
    <property type="term" value="C:cytosolic large ribosomal subunit"/>
    <property type="evidence" value="ECO:0007669"/>
    <property type="project" value="TreeGrafter"/>
</dbReference>
<gene>
    <name evidence="5" type="primary">rpl32e</name>
    <name evidence="7" type="ORF">HA338_04120</name>
</gene>
<dbReference type="HAMAP" id="MF_00810">
    <property type="entry name" value="Ribosomal_eL32"/>
    <property type="match status" value="1"/>
</dbReference>
<dbReference type="AlphaFoldDB" id="A0A832W8Z7"/>
<dbReference type="PROSITE" id="PS00580">
    <property type="entry name" value="RIBOSOMAL_L32E"/>
    <property type="match status" value="1"/>
</dbReference>
<comment type="similarity">
    <text evidence="1 5">Belongs to the eukaryotic ribosomal protein eL32 family.</text>
</comment>
<dbReference type="SUPFAM" id="SSF52042">
    <property type="entry name" value="Ribosomal protein L32e"/>
    <property type="match status" value="1"/>
</dbReference>
<keyword evidence="2 5" id="KW-0689">Ribosomal protein</keyword>
<evidence type="ECO:0000256" key="2">
    <source>
        <dbReference type="ARBA" id="ARBA00022980"/>
    </source>
</evidence>
<dbReference type="PANTHER" id="PTHR23413">
    <property type="entry name" value="60S RIBOSOMAL PROTEIN L32 AND DNA-DIRECTED RNA POLYMERASE II, SUBUNIT N"/>
    <property type="match status" value="1"/>
</dbReference>
<proteinExistence type="inferred from homology"/>
<comment type="caution">
    <text evidence="7">The sequence shown here is derived from an EMBL/GenBank/DDBJ whole genome shotgun (WGS) entry which is preliminary data.</text>
</comment>
<dbReference type="SMART" id="SM01393">
    <property type="entry name" value="Ribosomal_L32e"/>
    <property type="match status" value="1"/>
</dbReference>
<protein>
    <recommendedName>
        <fullName evidence="4 5">Large ribosomal subunit protein eL32</fullName>
    </recommendedName>
</protein>
<dbReference type="Proteomes" id="UP000600774">
    <property type="component" value="Unassembled WGS sequence"/>
</dbReference>
<evidence type="ECO:0000256" key="4">
    <source>
        <dbReference type="ARBA" id="ARBA00035229"/>
    </source>
</evidence>
<dbReference type="InterPro" id="IPR023654">
    <property type="entry name" value="Ribosomal_eL32_arc"/>
</dbReference>
<evidence type="ECO:0000256" key="5">
    <source>
        <dbReference type="HAMAP-Rule" id="MF_00810"/>
    </source>
</evidence>
<dbReference type="PANTHER" id="PTHR23413:SF1">
    <property type="entry name" value="RIBOSOMAL PROTEIN L32"/>
    <property type="match status" value="1"/>
</dbReference>
<sequence length="158" mass="17476">MAEEFNEVEGTNEVEDINEVEGTSVSTLDMDPESRRLFNVRKVQKGKKPQFKRTCSHKFKRLDDNWRRPRGSQGKQRRKYVSKGALVQVGYGSPAAVKGLHPSGYSDVLISSIAELELVDPSYEAIRIAGTIGAQKKALILAKAEEAGIKVLNSGRSE</sequence>
<dbReference type="RefSeq" id="WP_048066173.1">
    <property type="nucleotide sequence ID" value="NZ_DUJU01000048.1"/>
</dbReference>
<feature type="region of interest" description="Disordered" evidence="6">
    <location>
        <begin position="1"/>
        <end position="32"/>
    </location>
</feature>
<name>A0A832W8Z7_9EURY</name>
<evidence type="ECO:0000256" key="3">
    <source>
        <dbReference type="ARBA" id="ARBA00023274"/>
    </source>
</evidence>
<accession>A0A832W8Z7</accession>
<evidence type="ECO:0000313" key="8">
    <source>
        <dbReference type="Proteomes" id="UP000600774"/>
    </source>
</evidence>
<organism evidence="7 8">
    <name type="scientific">Methanosarcina acetivorans</name>
    <dbReference type="NCBI Taxonomy" id="2214"/>
    <lineage>
        <taxon>Archaea</taxon>
        <taxon>Methanobacteriati</taxon>
        <taxon>Methanobacteriota</taxon>
        <taxon>Stenosarchaea group</taxon>
        <taxon>Methanomicrobia</taxon>
        <taxon>Methanosarcinales</taxon>
        <taxon>Methanosarcinaceae</taxon>
        <taxon>Methanosarcina</taxon>
    </lineage>
</organism>
<reference evidence="7" key="1">
    <citation type="journal article" date="2020" name="bioRxiv">
        <title>A rank-normalized archaeal taxonomy based on genome phylogeny resolves widespread incomplete and uneven classifications.</title>
        <authorList>
            <person name="Rinke C."/>
            <person name="Chuvochina M."/>
            <person name="Mussig A.J."/>
            <person name="Chaumeil P.-A."/>
            <person name="Waite D.W."/>
            <person name="Whitman W.B."/>
            <person name="Parks D.H."/>
            <person name="Hugenholtz P."/>
        </authorList>
    </citation>
    <scope>NUCLEOTIDE SEQUENCE</scope>
    <source>
        <strain evidence="7">UBA8876</strain>
    </source>
</reference>
<keyword evidence="3 5" id="KW-0687">Ribonucleoprotein</keyword>
<dbReference type="NCBIfam" id="NF006332">
    <property type="entry name" value="PRK08562.1"/>
    <property type="match status" value="1"/>
</dbReference>
<dbReference type="GO" id="GO:0006412">
    <property type="term" value="P:translation"/>
    <property type="evidence" value="ECO:0007669"/>
    <property type="project" value="UniProtKB-UniRule"/>
</dbReference>
<feature type="compositionally biased region" description="Acidic residues" evidence="6">
    <location>
        <begin position="1"/>
        <end position="19"/>
    </location>
</feature>